<proteinExistence type="predicted"/>
<accession>A0A1C3Y8K9</accession>
<evidence type="ECO:0000313" key="4">
    <source>
        <dbReference type="Proteomes" id="UP000198723"/>
    </source>
</evidence>
<keyword evidence="2" id="KW-0812">Transmembrane</keyword>
<keyword evidence="2" id="KW-1133">Transmembrane helix</keyword>
<dbReference type="AlphaFoldDB" id="A0A1C3Y8K9"/>
<name>A0A1C3Y8K9_9HYPH</name>
<feature type="transmembrane region" description="Helical" evidence="2">
    <location>
        <begin position="143"/>
        <end position="164"/>
    </location>
</feature>
<gene>
    <name evidence="3" type="ORF">GA0061105_1132</name>
</gene>
<feature type="region of interest" description="Disordered" evidence="1">
    <location>
        <begin position="1"/>
        <end position="48"/>
    </location>
</feature>
<evidence type="ECO:0000313" key="3">
    <source>
        <dbReference type="EMBL" id="SCB60763.1"/>
    </source>
</evidence>
<protein>
    <submittedName>
        <fullName evidence="3">Uncharacterized protein</fullName>
    </submittedName>
</protein>
<reference evidence="3 4" key="1">
    <citation type="submission" date="2016-08" db="EMBL/GenBank/DDBJ databases">
        <authorList>
            <person name="Seilhamer J.J."/>
        </authorList>
    </citation>
    <scope>NUCLEOTIDE SEQUENCE [LARGE SCALE GENOMIC DNA]</scope>
    <source>
        <strain evidence="3 4">HBR26</strain>
    </source>
</reference>
<keyword evidence="2" id="KW-0472">Membrane</keyword>
<dbReference type="EMBL" id="FMAJ01000013">
    <property type="protein sequence ID" value="SCB60763.1"/>
    <property type="molecule type" value="Genomic_DNA"/>
</dbReference>
<evidence type="ECO:0000256" key="1">
    <source>
        <dbReference type="SAM" id="MobiDB-lite"/>
    </source>
</evidence>
<dbReference type="Proteomes" id="UP000198723">
    <property type="component" value="Unassembled WGS sequence"/>
</dbReference>
<feature type="compositionally biased region" description="Basic and acidic residues" evidence="1">
    <location>
        <begin position="1"/>
        <end position="11"/>
    </location>
</feature>
<organism evidence="3 4">
    <name type="scientific">Rhizobium aethiopicum</name>
    <dbReference type="NCBI Taxonomy" id="1138170"/>
    <lineage>
        <taxon>Bacteria</taxon>
        <taxon>Pseudomonadati</taxon>
        <taxon>Pseudomonadota</taxon>
        <taxon>Alphaproteobacteria</taxon>
        <taxon>Hyphomicrobiales</taxon>
        <taxon>Rhizobiaceae</taxon>
        <taxon>Rhizobium/Agrobacterium group</taxon>
        <taxon>Rhizobium</taxon>
    </lineage>
</organism>
<feature type="transmembrane region" description="Helical" evidence="2">
    <location>
        <begin position="171"/>
        <end position="196"/>
    </location>
</feature>
<evidence type="ECO:0000256" key="2">
    <source>
        <dbReference type="SAM" id="Phobius"/>
    </source>
</evidence>
<feature type="transmembrane region" description="Helical" evidence="2">
    <location>
        <begin position="112"/>
        <end position="131"/>
    </location>
</feature>
<sequence length="199" mass="21467">MPRPADERASDASKTMSASECRFGDGDHAIGKAPSSRQTSSRRTGEHFSDKHHADCRLVNSVLRPRLRTLVHRLETSSCEVSSMWTITDLIPWASALPPALWELRNVWRRHGWILGACAGLIVFGGVFIWIHLIQQSVDNMNYGAIGIVQALGLLLGPLIAAIVITKRASLAAGVFAGVAVGFCVYVVTATVGIGIHGE</sequence>